<dbReference type="AlphaFoldDB" id="A0A0F9H4E8"/>
<name>A0A0F9H4E8_9ZZZZ</name>
<dbReference type="NCBIfam" id="NF047646">
    <property type="entry name" value="REP_Tyr_transpos"/>
    <property type="match status" value="1"/>
</dbReference>
<sequence length="160" mass="19317">MSNKNKHRKQMHLKDFDYKGSVFVYFITICTANKQLYFLNKKITKIIEDELEFRRISKEIWLFCYCIMPDHLHILLSLTEDYDKDLQNWVSAFKRYTTRVVNELFGIKPIWQKNFYDHIIRKEESLIKITEYIVNNPVSKGIVSEWEKYPCSRIADPLPL</sequence>
<dbReference type="Gene3D" id="3.30.70.1290">
    <property type="entry name" value="Transposase IS200-like"/>
    <property type="match status" value="1"/>
</dbReference>
<dbReference type="PANTHER" id="PTHR36966">
    <property type="entry name" value="REP-ASSOCIATED TYROSINE TRANSPOSASE"/>
    <property type="match status" value="1"/>
</dbReference>
<dbReference type="InterPro" id="IPR052715">
    <property type="entry name" value="RAYT_transposase"/>
</dbReference>
<feature type="domain" description="Transposase IS200-like" evidence="2">
    <location>
        <begin position="22"/>
        <end position="136"/>
    </location>
</feature>
<dbReference type="GO" id="GO:0004803">
    <property type="term" value="F:transposase activity"/>
    <property type="evidence" value="ECO:0007669"/>
    <property type="project" value="InterPro"/>
</dbReference>
<evidence type="ECO:0000313" key="3">
    <source>
        <dbReference type="EMBL" id="KKM05910.1"/>
    </source>
</evidence>
<proteinExistence type="predicted"/>
<dbReference type="SMART" id="SM01321">
    <property type="entry name" value="Y1_Tnp"/>
    <property type="match status" value="1"/>
</dbReference>
<keyword evidence="1" id="KW-1133">Transmembrane helix</keyword>
<accession>A0A0F9H4E8</accession>
<organism evidence="3">
    <name type="scientific">marine sediment metagenome</name>
    <dbReference type="NCBI Taxonomy" id="412755"/>
    <lineage>
        <taxon>unclassified sequences</taxon>
        <taxon>metagenomes</taxon>
        <taxon>ecological metagenomes</taxon>
    </lineage>
</organism>
<dbReference type="SUPFAM" id="SSF143422">
    <property type="entry name" value="Transposase IS200-like"/>
    <property type="match status" value="1"/>
</dbReference>
<keyword evidence="1" id="KW-0472">Membrane</keyword>
<dbReference type="GO" id="GO:0006313">
    <property type="term" value="P:DNA transposition"/>
    <property type="evidence" value="ECO:0007669"/>
    <property type="project" value="InterPro"/>
</dbReference>
<dbReference type="InterPro" id="IPR036515">
    <property type="entry name" value="Transposase_17_sf"/>
</dbReference>
<evidence type="ECO:0000256" key="1">
    <source>
        <dbReference type="SAM" id="Phobius"/>
    </source>
</evidence>
<evidence type="ECO:0000259" key="2">
    <source>
        <dbReference type="SMART" id="SM01321"/>
    </source>
</evidence>
<protein>
    <recommendedName>
        <fullName evidence="2">Transposase IS200-like domain-containing protein</fullName>
    </recommendedName>
</protein>
<gene>
    <name evidence="3" type="ORF">LCGC14_1749350</name>
</gene>
<dbReference type="EMBL" id="LAZR01016113">
    <property type="protein sequence ID" value="KKM05910.1"/>
    <property type="molecule type" value="Genomic_DNA"/>
</dbReference>
<reference evidence="3" key="1">
    <citation type="journal article" date="2015" name="Nature">
        <title>Complex archaea that bridge the gap between prokaryotes and eukaryotes.</title>
        <authorList>
            <person name="Spang A."/>
            <person name="Saw J.H."/>
            <person name="Jorgensen S.L."/>
            <person name="Zaremba-Niedzwiedzka K."/>
            <person name="Martijn J."/>
            <person name="Lind A.E."/>
            <person name="van Eijk R."/>
            <person name="Schleper C."/>
            <person name="Guy L."/>
            <person name="Ettema T.J."/>
        </authorList>
    </citation>
    <scope>NUCLEOTIDE SEQUENCE</scope>
</reference>
<keyword evidence="1" id="KW-0812">Transmembrane</keyword>
<feature type="transmembrane region" description="Helical" evidence="1">
    <location>
        <begin position="20"/>
        <end position="39"/>
    </location>
</feature>
<dbReference type="GO" id="GO:0043565">
    <property type="term" value="F:sequence-specific DNA binding"/>
    <property type="evidence" value="ECO:0007669"/>
    <property type="project" value="TreeGrafter"/>
</dbReference>
<dbReference type="InterPro" id="IPR002686">
    <property type="entry name" value="Transposase_17"/>
</dbReference>
<dbReference type="Pfam" id="PF01797">
    <property type="entry name" value="Y1_Tnp"/>
    <property type="match status" value="1"/>
</dbReference>
<comment type="caution">
    <text evidence="3">The sequence shown here is derived from an EMBL/GenBank/DDBJ whole genome shotgun (WGS) entry which is preliminary data.</text>
</comment>
<dbReference type="PANTHER" id="PTHR36966:SF1">
    <property type="entry name" value="REP-ASSOCIATED TYROSINE TRANSPOSASE"/>
    <property type="match status" value="1"/>
</dbReference>